<name>A0A3D8PBJ6_9RHOB</name>
<dbReference type="Pfam" id="PF07310">
    <property type="entry name" value="PAS_5"/>
    <property type="match status" value="1"/>
</dbReference>
<dbReference type="EMBL" id="QFCQ01000072">
    <property type="protein sequence ID" value="RDW12688.1"/>
    <property type="molecule type" value="Genomic_DNA"/>
</dbReference>
<sequence>MLHGWAVKARRMSDDQGQDGNPPHKPGPPHGRPGRLLRLSDYEPVQMDRILGELRGYWEGLRHGRAIPDRADVEPRGIRRSLDYAFILERIAPGAARFRLAGRHLVDLMGMEVRGMPLCALLNTSSRGRLSDVLESVFRAPQIAELALGSPAGYGRPALVGRMLLLPLRSDLGDVTRALGGLVAEGEMGESPRRFDLVSDAEFPVIPGARVLEPSPSHPGFADAPQRWKGRPDQDAPPDDGSPARAPRPLSRDQQRQAGPSPPTTVLTRAAAAWPRAGPVSPPWPACCR</sequence>
<proteinExistence type="predicted"/>
<feature type="region of interest" description="Disordered" evidence="1">
    <location>
        <begin position="1"/>
        <end position="35"/>
    </location>
</feature>
<dbReference type="AlphaFoldDB" id="A0A3D8PBJ6"/>
<dbReference type="Proteomes" id="UP000256679">
    <property type="component" value="Unassembled WGS sequence"/>
</dbReference>
<gene>
    <name evidence="2" type="ORF">DIE28_12285</name>
</gene>
<dbReference type="InterPro" id="IPR009922">
    <property type="entry name" value="DUF1457"/>
</dbReference>
<evidence type="ECO:0000256" key="1">
    <source>
        <dbReference type="SAM" id="MobiDB-lite"/>
    </source>
</evidence>
<evidence type="ECO:0000313" key="3">
    <source>
        <dbReference type="Proteomes" id="UP000256679"/>
    </source>
</evidence>
<keyword evidence="3" id="KW-1185">Reference proteome</keyword>
<reference evidence="2 3" key="1">
    <citation type="submission" date="2018-05" db="EMBL/GenBank/DDBJ databases">
        <title>Whole genome sequencing of Paracoccus thiocyanatus SST.</title>
        <authorList>
            <person name="Ghosh W."/>
            <person name="Rameez M.J."/>
            <person name="Roy C."/>
        </authorList>
    </citation>
    <scope>NUCLEOTIDE SEQUENCE [LARGE SCALE GENOMIC DNA]</scope>
    <source>
        <strain evidence="2 3">SST</strain>
    </source>
</reference>
<evidence type="ECO:0000313" key="2">
    <source>
        <dbReference type="EMBL" id="RDW12688.1"/>
    </source>
</evidence>
<organism evidence="2 3">
    <name type="scientific">Paracoccus thiocyanatus</name>
    <dbReference type="NCBI Taxonomy" id="34006"/>
    <lineage>
        <taxon>Bacteria</taxon>
        <taxon>Pseudomonadati</taxon>
        <taxon>Pseudomonadota</taxon>
        <taxon>Alphaproteobacteria</taxon>
        <taxon>Rhodobacterales</taxon>
        <taxon>Paracoccaceae</taxon>
        <taxon>Paracoccus</taxon>
    </lineage>
</organism>
<accession>A0A3D8PBJ6</accession>
<feature type="compositionally biased region" description="Pro residues" evidence="1">
    <location>
        <begin position="280"/>
        <end position="289"/>
    </location>
</feature>
<feature type="region of interest" description="Disordered" evidence="1">
    <location>
        <begin position="209"/>
        <end position="289"/>
    </location>
</feature>
<protein>
    <submittedName>
        <fullName evidence="2">PAS domain-containing protein</fullName>
    </submittedName>
</protein>
<comment type="caution">
    <text evidence="2">The sequence shown here is derived from an EMBL/GenBank/DDBJ whole genome shotgun (WGS) entry which is preliminary data.</text>
</comment>